<dbReference type="EMBL" id="FNST01000002">
    <property type="protein sequence ID" value="SEB60155.1"/>
    <property type="molecule type" value="Genomic_DNA"/>
</dbReference>
<accession>A0A1H4KPY1</accession>
<sequence>MNITKEITDRVETYEKARGAMLTAEHTVRDGYHQGQVARLYARLAADAAELVQELTREQREYFTIVADWETATGSDGETMSPDLMPVVITVQAEDQEAAYLAAAQKLYTYFGPAIEALGRTDIVAEEFFGHQGWTALLRVGAIFRGLPPLADTELRHVI</sequence>
<keyword evidence="2" id="KW-1185">Reference proteome</keyword>
<gene>
    <name evidence="1" type="ORF">SAMN04490356_0870</name>
</gene>
<protein>
    <submittedName>
        <fullName evidence="1">Uncharacterized protein</fullName>
    </submittedName>
</protein>
<dbReference type="RefSeq" id="WP_093460401.1">
    <property type="nucleotide sequence ID" value="NZ_FNST01000002.1"/>
</dbReference>
<evidence type="ECO:0000313" key="2">
    <source>
        <dbReference type="Proteomes" id="UP000198609"/>
    </source>
</evidence>
<dbReference type="Proteomes" id="UP000198609">
    <property type="component" value="Unassembled WGS sequence"/>
</dbReference>
<dbReference type="AlphaFoldDB" id="A0A1H4KPY1"/>
<organism evidence="1 2">
    <name type="scientific">Streptomyces melanosporofaciens</name>
    <dbReference type="NCBI Taxonomy" id="67327"/>
    <lineage>
        <taxon>Bacteria</taxon>
        <taxon>Bacillati</taxon>
        <taxon>Actinomycetota</taxon>
        <taxon>Actinomycetes</taxon>
        <taxon>Kitasatosporales</taxon>
        <taxon>Streptomycetaceae</taxon>
        <taxon>Streptomyces</taxon>
        <taxon>Streptomyces violaceusniger group</taxon>
    </lineage>
</organism>
<evidence type="ECO:0000313" key="1">
    <source>
        <dbReference type="EMBL" id="SEB60155.1"/>
    </source>
</evidence>
<reference evidence="2" key="1">
    <citation type="submission" date="2016-10" db="EMBL/GenBank/DDBJ databases">
        <authorList>
            <person name="Varghese N."/>
            <person name="Submissions S."/>
        </authorList>
    </citation>
    <scope>NUCLEOTIDE SEQUENCE [LARGE SCALE GENOMIC DNA]</scope>
    <source>
        <strain evidence="2">DSM 40318</strain>
    </source>
</reference>
<proteinExistence type="predicted"/>
<name>A0A1H4KPY1_STRMJ</name>